<feature type="binding site" evidence="5">
    <location>
        <begin position="209"/>
        <end position="211"/>
    </location>
    <ligand>
        <name>dihydroxyacetone phosphate</name>
        <dbReference type="ChEBI" id="CHEBI:57642"/>
    </ligand>
</feature>
<evidence type="ECO:0000313" key="8">
    <source>
        <dbReference type="EMBL" id="QDM44128.1"/>
    </source>
</evidence>
<dbReference type="PANTHER" id="PTHR30304:SF0">
    <property type="entry name" value="D-TAGATOSE-1,6-BISPHOSPHATE ALDOLASE SUBUNIT GATY-RELATED"/>
    <property type="match status" value="1"/>
</dbReference>
<evidence type="ECO:0000313" key="9">
    <source>
        <dbReference type="Proteomes" id="UP000315377"/>
    </source>
</evidence>
<dbReference type="GO" id="GO:0006096">
    <property type="term" value="P:glycolytic process"/>
    <property type="evidence" value="ECO:0007669"/>
    <property type="project" value="InterPro"/>
</dbReference>
<name>A0AAP9DTN6_PANTH</name>
<feature type="binding site" evidence="6">
    <location>
        <position position="137"/>
    </location>
    <ligand>
        <name>Zn(2+)</name>
        <dbReference type="ChEBI" id="CHEBI:29105"/>
        <label>2</label>
    </ligand>
</feature>
<evidence type="ECO:0000256" key="1">
    <source>
        <dbReference type="ARBA" id="ARBA00022723"/>
    </source>
</evidence>
<evidence type="ECO:0000313" key="10">
    <source>
        <dbReference type="Proteomes" id="UP001209276"/>
    </source>
</evidence>
<keyword evidence="10" id="KW-1185">Reference proteome</keyword>
<evidence type="ECO:0000256" key="5">
    <source>
        <dbReference type="PIRSR" id="PIRSR001359-2"/>
    </source>
</evidence>
<dbReference type="InterPro" id="IPR000771">
    <property type="entry name" value="FBA_II"/>
</dbReference>
<evidence type="ECO:0000313" key="7">
    <source>
        <dbReference type="EMBL" id="MCY9607750.1"/>
    </source>
</evidence>
<dbReference type="Gene3D" id="3.20.20.70">
    <property type="entry name" value="Aldolase class I"/>
    <property type="match status" value="1"/>
</dbReference>
<comment type="cofactor">
    <cofactor evidence="6">
        <name>Zn(2+)</name>
        <dbReference type="ChEBI" id="CHEBI:29105"/>
    </cofactor>
    <text evidence="6">Binds 2 Zn(2+) ions per subunit. One is catalytic and the other provides a structural contribution.</text>
</comment>
<dbReference type="EC" id="4.1.2.13" evidence="8"/>
<feature type="binding site" evidence="5">
    <location>
        <position position="181"/>
    </location>
    <ligand>
        <name>dihydroxyacetone phosphate</name>
        <dbReference type="ChEBI" id="CHEBI:57642"/>
    </ligand>
</feature>
<keyword evidence="1 6" id="KW-0479">Metal-binding</keyword>
<feature type="binding site" evidence="6">
    <location>
        <position position="208"/>
    </location>
    <ligand>
        <name>Zn(2+)</name>
        <dbReference type="ChEBI" id="CHEBI:29105"/>
        <label>1</label>
        <note>catalytic</note>
    </ligand>
</feature>
<evidence type="ECO:0000256" key="2">
    <source>
        <dbReference type="ARBA" id="ARBA00022833"/>
    </source>
</evidence>
<dbReference type="Proteomes" id="UP001209276">
    <property type="component" value="Unassembled WGS sequence"/>
</dbReference>
<dbReference type="Proteomes" id="UP000315377">
    <property type="component" value="Chromosome"/>
</dbReference>
<feature type="binding site" evidence="5">
    <location>
        <begin position="230"/>
        <end position="233"/>
    </location>
    <ligand>
        <name>dihydroxyacetone phosphate</name>
        <dbReference type="ChEBI" id="CHEBI:57642"/>
    </ligand>
</feature>
<dbReference type="EMBL" id="JAMDMM010000021">
    <property type="protein sequence ID" value="MCY9607750.1"/>
    <property type="molecule type" value="Genomic_DNA"/>
</dbReference>
<gene>
    <name evidence="8" type="primary">fba</name>
    <name evidence="8" type="ORF">FLT43_11985</name>
    <name evidence="7" type="ORF">M5W83_11400</name>
</gene>
<protein>
    <submittedName>
        <fullName evidence="8">Class II fructose-1,6-bisphosphate aldolase</fullName>
        <ecNumber evidence="8">4.1.2.13</ecNumber>
    </submittedName>
</protein>
<organism evidence="8 9">
    <name type="scientific">Paenibacillus thiaminolyticus</name>
    <name type="common">Bacillus thiaminolyticus</name>
    <dbReference type="NCBI Taxonomy" id="49283"/>
    <lineage>
        <taxon>Bacteria</taxon>
        <taxon>Bacillati</taxon>
        <taxon>Bacillota</taxon>
        <taxon>Bacilli</taxon>
        <taxon>Bacillales</taxon>
        <taxon>Paenibacillaceae</taxon>
        <taxon>Paenibacillus</taxon>
    </lineage>
</organism>
<evidence type="ECO:0000256" key="3">
    <source>
        <dbReference type="ARBA" id="ARBA00023239"/>
    </source>
</evidence>
<dbReference type="InterPro" id="IPR050246">
    <property type="entry name" value="Class_II_FBP_aldolase"/>
</dbReference>
<dbReference type="SUPFAM" id="SSF51569">
    <property type="entry name" value="Aldolase"/>
    <property type="match status" value="1"/>
</dbReference>
<dbReference type="EMBL" id="CP041405">
    <property type="protein sequence ID" value="QDM44128.1"/>
    <property type="molecule type" value="Genomic_DNA"/>
</dbReference>
<evidence type="ECO:0000256" key="4">
    <source>
        <dbReference type="PIRSR" id="PIRSR001359-1"/>
    </source>
</evidence>
<dbReference type="InterPro" id="IPR013785">
    <property type="entry name" value="Aldolase_TIM"/>
</dbReference>
<dbReference type="PROSITE" id="PS00806">
    <property type="entry name" value="ALDOLASE_CLASS_II_2"/>
    <property type="match status" value="1"/>
</dbReference>
<dbReference type="NCBIfam" id="TIGR00167">
    <property type="entry name" value="cbbA"/>
    <property type="match status" value="1"/>
</dbReference>
<dbReference type="AlphaFoldDB" id="A0AAP9DTN6"/>
<reference evidence="8 9" key="1">
    <citation type="submission" date="2019-07" db="EMBL/GenBank/DDBJ databases">
        <title>Paenibacillus thiaminolyticus NRRL B-4156.</title>
        <authorList>
            <person name="Hehnly C."/>
            <person name="Zhang L."/>
        </authorList>
    </citation>
    <scope>NUCLEOTIDE SEQUENCE [LARGE SCALE GENOMIC DNA]</scope>
    <source>
        <strain evidence="8 9">NRRL B-4156</strain>
    </source>
</reference>
<dbReference type="InterPro" id="IPR011289">
    <property type="entry name" value="Fruc_bis_ald_class-2"/>
</dbReference>
<dbReference type="RefSeq" id="WP_087444696.1">
    <property type="nucleotide sequence ID" value="NZ_CABMNB010000047.1"/>
</dbReference>
<proteinExistence type="predicted"/>
<dbReference type="GeneID" id="76996687"/>
<evidence type="ECO:0000256" key="6">
    <source>
        <dbReference type="PIRSR" id="PIRSR001359-3"/>
    </source>
</evidence>
<dbReference type="PIRSF" id="PIRSF001359">
    <property type="entry name" value="F_bP_aldolase_II"/>
    <property type="match status" value="1"/>
</dbReference>
<dbReference type="CDD" id="cd00947">
    <property type="entry name" value="TBP_aldolase_IIB"/>
    <property type="match status" value="1"/>
</dbReference>
<dbReference type="Pfam" id="PF01116">
    <property type="entry name" value="F_bP_aldolase"/>
    <property type="match status" value="1"/>
</dbReference>
<reference evidence="7 10" key="2">
    <citation type="submission" date="2022-05" db="EMBL/GenBank/DDBJ databases">
        <title>Genome Sequencing of Bee-Associated Microbes.</title>
        <authorList>
            <person name="Dunlap C."/>
        </authorList>
    </citation>
    <scope>NUCLEOTIDE SEQUENCE [LARGE SCALE GENOMIC DNA]</scope>
    <source>
        <strain evidence="7 10">NRRL B-14613</strain>
    </source>
</reference>
<accession>A0AAP9DTN6</accession>
<feature type="binding site" evidence="6">
    <location>
        <position position="107"/>
    </location>
    <ligand>
        <name>Zn(2+)</name>
        <dbReference type="ChEBI" id="CHEBI:29105"/>
        <label>2</label>
    </ligand>
</feature>
<feature type="active site" description="Proton donor" evidence="4">
    <location>
        <position position="85"/>
    </location>
</feature>
<dbReference type="NCBIfam" id="TIGR01859">
    <property type="entry name" value="fruc_bis_ald"/>
    <property type="match status" value="1"/>
</dbReference>
<feature type="binding site" evidence="6">
    <location>
        <position position="180"/>
    </location>
    <ligand>
        <name>Zn(2+)</name>
        <dbReference type="ChEBI" id="CHEBI:29105"/>
        <label>1</label>
        <note>catalytic</note>
    </ligand>
</feature>
<dbReference type="PANTHER" id="PTHR30304">
    <property type="entry name" value="D-TAGATOSE-1,6-BISPHOSPHATE ALDOLASE"/>
    <property type="match status" value="1"/>
</dbReference>
<dbReference type="GO" id="GO:0030388">
    <property type="term" value="P:fructose 1,6-bisphosphate metabolic process"/>
    <property type="evidence" value="ECO:0007669"/>
    <property type="project" value="InterPro"/>
</dbReference>
<sequence length="284" mass="30396">MTFVSMTEMLQCARKENYAVGQFNINGLLWVQAILQAAEETRSPVILAASDRMIEYLGGFATIASMVKAVKEELEITVPVALHLDHGTSFSRCVQAIDAGFSSVMYDGSHLPIQDNIANTQKVTSYAHAHGVSVEAEVGSVGGMEDGLVGGIRYADQSECERLVREAGVDALAPALGSVHGKYQGEPVLGFKEMEAIAEAVRIPLVLHGASGIPLPQLKRAIELGHAKVNYNTELVTAWTEAVRAVLEENPSLCEPRAIMMPAKEALVAIVKEKINKLGSAGKA</sequence>
<feature type="binding site" evidence="6">
    <location>
        <position position="86"/>
    </location>
    <ligand>
        <name>Zn(2+)</name>
        <dbReference type="ChEBI" id="CHEBI:29105"/>
        <label>1</label>
        <note>catalytic</note>
    </ligand>
</feature>
<dbReference type="GO" id="GO:0004332">
    <property type="term" value="F:fructose-bisphosphate aldolase activity"/>
    <property type="evidence" value="ECO:0007669"/>
    <property type="project" value="UniProtKB-EC"/>
</dbReference>
<keyword evidence="3 8" id="KW-0456">Lyase</keyword>
<dbReference type="GO" id="GO:0008270">
    <property type="term" value="F:zinc ion binding"/>
    <property type="evidence" value="ECO:0007669"/>
    <property type="project" value="InterPro"/>
</dbReference>
<keyword evidence="2 6" id="KW-0862">Zinc</keyword>